<dbReference type="SMART" id="SM00345">
    <property type="entry name" value="HTH_GNTR"/>
    <property type="match status" value="1"/>
</dbReference>
<dbReference type="GO" id="GO:0003700">
    <property type="term" value="F:DNA-binding transcription factor activity"/>
    <property type="evidence" value="ECO:0007669"/>
    <property type="project" value="InterPro"/>
</dbReference>
<feature type="domain" description="HTH gntR-type" evidence="4">
    <location>
        <begin position="12"/>
        <end position="80"/>
    </location>
</feature>
<dbReference type="PANTHER" id="PTHR44846:SF1">
    <property type="entry name" value="MANNOSYL-D-GLYCERATE TRANSPORT_METABOLISM SYSTEM REPRESSOR MNGR-RELATED"/>
    <property type="match status" value="1"/>
</dbReference>
<dbReference type="PANTHER" id="PTHR44846">
    <property type="entry name" value="MANNOSYL-D-GLYCERATE TRANSPORT/METABOLISM SYSTEM REPRESSOR MNGR-RELATED"/>
    <property type="match status" value="1"/>
</dbReference>
<name>A0A062IHX0_ACIBA</name>
<dbReference type="EMBL" id="JMOD01000039">
    <property type="protein sequence ID" value="KCY18132.1"/>
    <property type="molecule type" value="Genomic_DNA"/>
</dbReference>
<sequence>MSQLPQDPKNHKPLYDQLRELILNKIVNGEYAVLSQIPSENEFAEQFGVSRITVRQALNQLQLEGYIFKVPGKGTFVSKPKTFQNISSLQGFAEAMSSAGHEILNRVISAELKQIPMHVVPKLKLPVKANVYEIQRVRLLNRQPVSYELTYLPEHIGLKLKEKAIDLRTTDIFKALEQECDIPWDMRI</sequence>
<protein>
    <submittedName>
        <fullName evidence="5">Bacterial regulatory s, gntR family protein</fullName>
    </submittedName>
</protein>
<dbReference type="SUPFAM" id="SSF64288">
    <property type="entry name" value="Chorismate lyase-like"/>
    <property type="match status" value="1"/>
</dbReference>
<dbReference type="GO" id="GO:0003677">
    <property type="term" value="F:DNA binding"/>
    <property type="evidence" value="ECO:0007669"/>
    <property type="project" value="UniProtKB-KW"/>
</dbReference>
<dbReference type="Proteomes" id="UP000027327">
    <property type="component" value="Unassembled WGS sequence"/>
</dbReference>
<keyword evidence="1" id="KW-0805">Transcription regulation</keyword>
<dbReference type="Gene3D" id="3.40.1410.10">
    <property type="entry name" value="Chorismate lyase-like"/>
    <property type="match status" value="1"/>
</dbReference>
<dbReference type="PATRIC" id="fig|1310697.3.peg.2235"/>
<dbReference type="PROSITE" id="PS50949">
    <property type="entry name" value="HTH_GNTR"/>
    <property type="match status" value="1"/>
</dbReference>
<dbReference type="InterPro" id="IPR000524">
    <property type="entry name" value="Tscrpt_reg_HTH_GntR"/>
</dbReference>
<dbReference type="PRINTS" id="PR00035">
    <property type="entry name" value="HTHGNTR"/>
</dbReference>
<reference evidence="5 6" key="1">
    <citation type="submission" date="2014-04" db="EMBL/GenBank/DDBJ databases">
        <title>Comparative genomics and transcriptomics to identify genetic mechanisms underlying the emergence of carbapenem resistant Acinetobacter baumannii (CRAb).</title>
        <authorList>
            <person name="Harris A.D."/>
            <person name="Johnson K.J."/>
            <person name="George J."/>
            <person name="Nadendla S."/>
            <person name="Daugherty S.C."/>
            <person name="Parankush S."/>
            <person name="Sadzewicz L."/>
            <person name="Tallon L."/>
            <person name="Sengamalay N."/>
            <person name="Hazen T.H."/>
            <person name="Rasko D.A."/>
        </authorList>
    </citation>
    <scope>NUCLEOTIDE SEQUENCE [LARGE SCALE GENOMIC DNA]</scope>
    <source>
        <strain evidence="5 6">21072</strain>
    </source>
</reference>
<gene>
    <name evidence="5" type="ORF">J596_2317</name>
</gene>
<keyword evidence="3" id="KW-0804">Transcription</keyword>
<evidence type="ECO:0000259" key="4">
    <source>
        <dbReference type="PROSITE" id="PS50949"/>
    </source>
</evidence>
<dbReference type="InterPro" id="IPR036390">
    <property type="entry name" value="WH_DNA-bd_sf"/>
</dbReference>
<dbReference type="Pfam" id="PF07702">
    <property type="entry name" value="UTRA"/>
    <property type="match status" value="1"/>
</dbReference>
<keyword evidence="2" id="KW-0238">DNA-binding</keyword>
<evidence type="ECO:0000313" key="6">
    <source>
        <dbReference type="Proteomes" id="UP000027327"/>
    </source>
</evidence>
<dbReference type="GO" id="GO:0045892">
    <property type="term" value="P:negative regulation of DNA-templated transcription"/>
    <property type="evidence" value="ECO:0007669"/>
    <property type="project" value="TreeGrafter"/>
</dbReference>
<evidence type="ECO:0000256" key="2">
    <source>
        <dbReference type="ARBA" id="ARBA00023125"/>
    </source>
</evidence>
<dbReference type="AlphaFoldDB" id="A0A062IHX0"/>
<dbReference type="Gene3D" id="1.10.10.10">
    <property type="entry name" value="Winged helix-like DNA-binding domain superfamily/Winged helix DNA-binding domain"/>
    <property type="match status" value="1"/>
</dbReference>
<dbReference type="InterPro" id="IPR011663">
    <property type="entry name" value="UTRA"/>
</dbReference>
<organism evidence="5 6">
    <name type="scientific">Acinetobacter baumannii 21072</name>
    <dbReference type="NCBI Taxonomy" id="1310697"/>
    <lineage>
        <taxon>Bacteria</taxon>
        <taxon>Pseudomonadati</taxon>
        <taxon>Pseudomonadota</taxon>
        <taxon>Gammaproteobacteria</taxon>
        <taxon>Moraxellales</taxon>
        <taxon>Moraxellaceae</taxon>
        <taxon>Acinetobacter</taxon>
        <taxon>Acinetobacter calcoaceticus/baumannii complex</taxon>
    </lineage>
</organism>
<dbReference type="CDD" id="cd07377">
    <property type="entry name" value="WHTH_GntR"/>
    <property type="match status" value="1"/>
</dbReference>
<proteinExistence type="predicted"/>
<dbReference type="InterPro" id="IPR028978">
    <property type="entry name" value="Chorismate_lyase_/UTRA_dom_sf"/>
</dbReference>
<dbReference type="Pfam" id="PF00392">
    <property type="entry name" value="GntR"/>
    <property type="match status" value="1"/>
</dbReference>
<evidence type="ECO:0000313" key="5">
    <source>
        <dbReference type="EMBL" id="KCY18132.1"/>
    </source>
</evidence>
<comment type="caution">
    <text evidence="5">The sequence shown here is derived from an EMBL/GenBank/DDBJ whole genome shotgun (WGS) entry which is preliminary data.</text>
</comment>
<dbReference type="FunFam" id="1.10.10.10:FF:000079">
    <property type="entry name" value="GntR family transcriptional regulator"/>
    <property type="match status" value="1"/>
</dbReference>
<evidence type="ECO:0000256" key="1">
    <source>
        <dbReference type="ARBA" id="ARBA00023015"/>
    </source>
</evidence>
<dbReference type="InterPro" id="IPR050679">
    <property type="entry name" value="Bact_HTH_transcr_reg"/>
</dbReference>
<dbReference type="SUPFAM" id="SSF46785">
    <property type="entry name" value="Winged helix' DNA-binding domain"/>
    <property type="match status" value="1"/>
</dbReference>
<accession>A0A062IHX0</accession>
<dbReference type="InterPro" id="IPR036388">
    <property type="entry name" value="WH-like_DNA-bd_sf"/>
</dbReference>
<evidence type="ECO:0000256" key="3">
    <source>
        <dbReference type="ARBA" id="ARBA00023163"/>
    </source>
</evidence>